<reference evidence="5 6" key="1">
    <citation type="submission" date="2015-10" db="EMBL/GenBank/DDBJ databases">
        <title>Butyribacter intestini gen. nov., sp. nov., a butyric acid-producing bacterium of the family Lachnospiraceae isolated from the human faeces.</title>
        <authorList>
            <person name="Zou Y."/>
            <person name="Xue W."/>
            <person name="Luo G."/>
            <person name="Lv M."/>
        </authorList>
    </citation>
    <scope>NUCLEOTIDE SEQUENCE [LARGE SCALE GENOMIC DNA]</scope>
    <source>
        <strain evidence="5 6">TF01-11</strain>
    </source>
</reference>
<dbReference type="PROSITE" id="PS50995">
    <property type="entry name" value="HTH_MARR_2"/>
    <property type="match status" value="1"/>
</dbReference>
<dbReference type="InterPro" id="IPR036388">
    <property type="entry name" value="WH-like_DNA-bd_sf"/>
</dbReference>
<evidence type="ECO:0000259" key="4">
    <source>
        <dbReference type="PROSITE" id="PS50995"/>
    </source>
</evidence>
<dbReference type="Proteomes" id="UP000050833">
    <property type="component" value="Unassembled WGS sequence"/>
</dbReference>
<name>A0AAW3JVG4_9FIRM</name>
<evidence type="ECO:0000256" key="3">
    <source>
        <dbReference type="ARBA" id="ARBA00023163"/>
    </source>
</evidence>
<dbReference type="EMBL" id="LLKB01000001">
    <property type="protein sequence ID" value="KQC86746.1"/>
    <property type="molecule type" value="Genomic_DNA"/>
</dbReference>
<evidence type="ECO:0000256" key="1">
    <source>
        <dbReference type="ARBA" id="ARBA00023015"/>
    </source>
</evidence>
<proteinExistence type="predicted"/>
<evidence type="ECO:0000313" key="5">
    <source>
        <dbReference type="EMBL" id="KQC86746.1"/>
    </source>
</evidence>
<keyword evidence="6" id="KW-1185">Reference proteome</keyword>
<evidence type="ECO:0000313" key="6">
    <source>
        <dbReference type="Proteomes" id="UP000050833"/>
    </source>
</evidence>
<dbReference type="Pfam" id="PF01047">
    <property type="entry name" value="MarR"/>
    <property type="match status" value="1"/>
</dbReference>
<gene>
    <name evidence="5" type="ORF">APZ18_06165</name>
</gene>
<dbReference type="PANTHER" id="PTHR42756">
    <property type="entry name" value="TRANSCRIPTIONAL REGULATOR, MARR"/>
    <property type="match status" value="1"/>
</dbReference>
<dbReference type="PANTHER" id="PTHR42756:SF1">
    <property type="entry name" value="TRANSCRIPTIONAL REPRESSOR OF EMRAB OPERON"/>
    <property type="match status" value="1"/>
</dbReference>
<comment type="caution">
    <text evidence="5">The sequence shown here is derived from an EMBL/GenBank/DDBJ whole genome shotgun (WGS) entry which is preliminary data.</text>
</comment>
<keyword evidence="1" id="KW-0805">Transcription regulation</keyword>
<sequence>MNEKFFLKLLELSAAHAKRSHAIFERLNLSNAQPKVLYILRETDGYTQKELASICRITPPSMTSILNNMEKADFIYREKVLTAGQKHAHKIYLTTKGKKTAEEVYSEFEKLEELCLNGFSEKEKLQVFEIFDKIIKNLS</sequence>
<keyword evidence="3" id="KW-0804">Transcription</keyword>
<dbReference type="SMART" id="SM00347">
    <property type="entry name" value="HTH_MARR"/>
    <property type="match status" value="1"/>
</dbReference>
<dbReference type="SUPFAM" id="SSF46785">
    <property type="entry name" value="Winged helix' DNA-binding domain"/>
    <property type="match status" value="1"/>
</dbReference>
<dbReference type="AlphaFoldDB" id="A0AAW3JVG4"/>
<organism evidence="5 6">
    <name type="scientific">Butyribacter intestini</name>
    <dbReference type="NCBI Taxonomy" id="1703332"/>
    <lineage>
        <taxon>Bacteria</taxon>
        <taxon>Bacillati</taxon>
        <taxon>Bacillota</taxon>
        <taxon>Clostridia</taxon>
        <taxon>Lachnospirales</taxon>
        <taxon>Lachnospiraceae</taxon>
        <taxon>Butyribacter</taxon>
    </lineage>
</organism>
<accession>A0AAW3JVG4</accession>
<dbReference type="InterPro" id="IPR036390">
    <property type="entry name" value="WH_DNA-bd_sf"/>
</dbReference>
<dbReference type="GO" id="GO:0003700">
    <property type="term" value="F:DNA-binding transcription factor activity"/>
    <property type="evidence" value="ECO:0007669"/>
    <property type="project" value="InterPro"/>
</dbReference>
<dbReference type="RefSeq" id="WP_055942625.1">
    <property type="nucleotide sequence ID" value="NZ_DBGDCA010000090.1"/>
</dbReference>
<dbReference type="GO" id="GO:0003677">
    <property type="term" value="F:DNA binding"/>
    <property type="evidence" value="ECO:0007669"/>
    <property type="project" value="UniProtKB-KW"/>
</dbReference>
<dbReference type="InterPro" id="IPR000835">
    <property type="entry name" value="HTH_MarR-typ"/>
</dbReference>
<evidence type="ECO:0000256" key="2">
    <source>
        <dbReference type="ARBA" id="ARBA00023125"/>
    </source>
</evidence>
<protein>
    <recommendedName>
        <fullName evidence="4">HTH marR-type domain-containing protein</fullName>
    </recommendedName>
</protein>
<keyword evidence="2" id="KW-0238">DNA-binding</keyword>
<feature type="domain" description="HTH marR-type" evidence="4">
    <location>
        <begin position="2"/>
        <end position="136"/>
    </location>
</feature>
<dbReference type="Gene3D" id="1.10.10.10">
    <property type="entry name" value="Winged helix-like DNA-binding domain superfamily/Winged helix DNA-binding domain"/>
    <property type="match status" value="1"/>
</dbReference>